<dbReference type="EMBL" id="LT840184">
    <property type="protein sequence ID" value="SMF79191.1"/>
    <property type="molecule type" value="Genomic_DNA"/>
</dbReference>
<dbReference type="RefSeq" id="WP_208918567.1">
    <property type="nucleotide sequence ID" value="NZ_LT840184.1"/>
</dbReference>
<evidence type="ECO:0000313" key="2">
    <source>
        <dbReference type="Proteomes" id="UP000192940"/>
    </source>
</evidence>
<organism evidence="1 2">
    <name type="scientific">Paenibacillus uliginis N3/975</name>
    <dbReference type="NCBI Taxonomy" id="1313296"/>
    <lineage>
        <taxon>Bacteria</taxon>
        <taxon>Bacillati</taxon>
        <taxon>Bacillota</taxon>
        <taxon>Bacilli</taxon>
        <taxon>Bacillales</taxon>
        <taxon>Paenibacillaceae</taxon>
        <taxon>Paenibacillus</taxon>
    </lineage>
</organism>
<dbReference type="PANTHER" id="PTHR30272:SF3">
    <property type="entry name" value="(3R)-HYDROXYMYRISTOYL-[ACYL CARRIER PROTEIN] DEHYDRATASE"/>
    <property type="match status" value="1"/>
</dbReference>
<accession>A0A1X7H3K8</accession>
<keyword evidence="2" id="KW-1185">Reference proteome</keyword>
<dbReference type="CDD" id="cd01288">
    <property type="entry name" value="FabZ"/>
    <property type="match status" value="1"/>
</dbReference>
<dbReference type="Pfam" id="PF07977">
    <property type="entry name" value="FabA"/>
    <property type="match status" value="1"/>
</dbReference>
<sequence>MINIPNVIPHRYPFLMIDKVLEVEPNKWVKGYKNVTWNEWYITEGNKHMPSTLIVEALAQLGAFASMTKDNGLGFLSSLNGIEVLGQASPGDRIDLYYEITKNKRGFVLGRGEASVGKKVIVKAHEIMIYIQPTR</sequence>
<name>A0A1X7H3K8_9BACL</name>
<reference evidence="1 2" key="1">
    <citation type="submission" date="2017-04" db="EMBL/GenBank/DDBJ databases">
        <authorList>
            <person name="Afonso C.L."/>
            <person name="Miller P.J."/>
            <person name="Scott M.A."/>
            <person name="Spackman E."/>
            <person name="Goraichik I."/>
            <person name="Dimitrov K.M."/>
            <person name="Suarez D.L."/>
            <person name="Swayne D.E."/>
        </authorList>
    </citation>
    <scope>NUCLEOTIDE SEQUENCE [LARGE SCALE GENOMIC DNA]</scope>
    <source>
        <strain evidence="1 2">N3/975</strain>
    </source>
</reference>
<dbReference type="PANTHER" id="PTHR30272">
    <property type="entry name" value="3-HYDROXYACYL-[ACYL-CARRIER-PROTEIN] DEHYDRATASE"/>
    <property type="match status" value="1"/>
</dbReference>
<proteinExistence type="predicted"/>
<dbReference type="InterPro" id="IPR013114">
    <property type="entry name" value="FabA_FabZ"/>
</dbReference>
<protein>
    <submittedName>
        <fullName evidence="1">3-hydroxyacyl-[acyl-carrier-protein] dehydratase</fullName>
    </submittedName>
</protein>
<gene>
    <name evidence="1" type="ORF">SAMN05661091_1675</name>
</gene>
<dbReference type="SUPFAM" id="SSF54637">
    <property type="entry name" value="Thioesterase/thiol ester dehydrase-isomerase"/>
    <property type="match status" value="1"/>
</dbReference>
<dbReference type="InterPro" id="IPR029069">
    <property type="entry name" value="HotDog_dom_sf"/>
</dbReference>
<dbReference type="STRING" id="1313296.SAMN05661091_1675"/>
<dbReference type="Gene3D" id="3.10.129.10">
    <property type="entry name" value="Hotdog Thioesterase"/>
    <property type="match status" value="1"/>
</dbReference>
<evidence type="ECO:0000313" key="1">
    <source>
        <dbReference type="EMBL" id="SMF79191.1"/>
    </source>
</evidence>
<dbReference type="Proteomes" id="UP000192940">
    <property type="component" value="Chromosome I"/>
</dbReference>
<dbReference type="AlphaFoldDB" id="A0A1X7H3K8"/>